<name>A0A8D8XCV1_9HEMI</name>
<dbReference type="EMBL" id="HBUF01307533">
    <property type="protein sequence ID" value="CAG6692488.1"/>
    <property type="molecule type" value="Transcribed_RNA"/>
</dbReference>
<accession>A0A8D8XCV1</accession>
<sequence>MKFEISALKPVESRNVWNCELVNLQEVPHQESTYNIYHQVLIKTSYFVTNVSVVLLQFELGISIVDIVDVASPINTMWVQGTDLTFVLTFTLVERNCVNEIVNIYDHFMRAR</sequence>
<organism evidence="1">
    <name type="scientific">Cacopsylla melanoneura</name>
    <dbReference type="NCBI Taxonomy" id="428564"/>
    <lineage>
        <taxon>Eukaryota</taxon>
        <taxon>Metazoa</taxon>
        <taxon>Ecdysozoa</taxon>
        <taxon>Arthropoda</taxon>
        <taxon>Hexapoda</taxon>
        <taxon>Insecta</taxon>
        <taxon>Pterygota</taxon>
        <taxon>Neoptera</taxon>
        <taxon>Paraneoptera</taxon>
        <taxon>Hemiptera</taxon>
        <taxon>Sternorrhyncha</taxon>
        <taxon>Psylloidea</taxon>
        <taxon>Psyllidae</taxon>
        <taxon>Psyllinae</taxon>
        <taxon>Cacopsylla</taxon>
    </lineage>
</organism>
<reference evidence="1" key="1">
    <citation type="submission" date="2021-05" db="EMBL/GenBank/DDBJ databases">
        <authorList>
            <person name="Alioto T."/>
            <person name="Alioto T."/>
            <person name="Gomez Garrido J."/>
        </authorList>
    </citation>
    <scope>NUCLEOTIDE SEQUENCE</scope>
</reference>
<evidence type="ECO:0000313" key="1">
    <source>
        <dbReference type="EMBL" id="CAG6692488.1"/>
    </source>
</evidence>
<protein>
    <submittedName>
        <fullName evidence="1">Uncharacterized protein</fullName>
    </submittedName>
</protein>
<dbReference type="AlphaFoldDB" id="A0A8D8XCV1"/>
<proteinExistence type="predicted"/>